<protein>
    <recommendedName>
        <fullName evidence="4">Phosphate-binding protein</fullName>
    </recommendedName>
</protein>
<keyword evidence="4" id="KW-0574">Periplasm</keyword>
<keyword evidence="4" id="KW-0592">Phosphate transport</keyword>
<dbReference type="OrthoDB" id="9790048at2"/>
<evidence type="ECO:0000259" key="5">
    <source>
        <dbReference type="Pfam" id="PF12849"/>
    </source>
</evidence>
<dbReference type="GO" id="GO:0042597">
    <property type="term" value="C:periplasmic space"/>
    <property type="evidence" value="ECO:0007669"/>
    <property type="project" value="UniProtKB-SubCell"/>
</dbReference>
<dbReference type="GO" id="GO:0007155">
    <property type="term" value="P:cell adhesion"/>
    <property type="evidence" value="ECO:0007669"/>
    <property type="project" value="UniProtKB-UniRule"/>
</dbReference>
<dbReference type="InterPro" id="IPR011862">
    <property type="entry name" value="Phos-bd"/>
</dbReference>
<evidence type="ECO:0000256" key="1">
    <source>
        <dbReference type="ARBA" id="ARBA00008725"/>
    </source>
</evidence>
<sequence length="334" mass="36007">MKELNLGKLSVAAVVAGTFAFSNSATAAVDIIKIDGSSTVYPITEAVAEEFQIATGIKVTVGVSGTGGGFKKFCRGDTVISGASRPIKAKERKKCAEAGIEFIEVPVAYDALTVVINKSNDWAKEMTPEEVKKMWEPAAQGKIMSWSQVRAGWPDTPLKLYGPGADSGTFDYFTESIIKKSKAIRGDFTASEDDNVLVQGVAGDKGGIGYFGLAYFAENKNKLDAVAIKNAAGKFVLPSLETTMNGSYNPLARPLFIYLNATKAAFDPNVKKFIDYYLKYAGQMAQEVGYIPFSKDEYKAIEDHYKGLKTGTAFEKPAIGLSVKEMLELSAANK</sequence>
<dbReference type="AlphaFoldDB" id="A0P620"/>
<dbReference type="CDD" id="cd13654">
    <property type="entry name" value="PBP2_phosphate_like_2"/>
    <property type="match status" value="1"/>
</dbReference>
<dbReference type="GO" id="GO:0006817">
    <property type="term" value="P:phosphate ion transport"/>
    <property type="evidence" value="ECO:0007669"/>
    <property type="project" value="UniProtKB-UniRule"/>
</dbReference>
<feature type="domain" description="PBP" evidence="5">
    <location>
        <begin position="24"/>
        <end position="278"/>
    </location>
</feature>
<dbReference type="GO" id="GO:0042301">
    <property type="term" value="F:phosphate ion binding"/>
    <property type="evidence" value="ECO:0007669"/>
    <property type="project" value="UniProtKB-UniRule"/>
</dbReference>
<comment type="similarity">
    <text evidence="1 4">Belongs to the PstS family.</text>
</comment>
<dbReference type="NCBIfam" id="TIGR02136">
    <property type="entry name" value="ptsS_2"/>
    <property type="match status" value="1"/>
</dbReference>
<keyword evidence="2 4" id="KW-0813">Transport</keyword>
<feature type="chain" id="PRO_5027166432" description="Phosphate-binding protein" evidence="4">
    <location>
        <begin position="28"/>
        <end position="334"/>
    </location>
</feature>
<organism evidence="6 7">
    <name type="scientific">Methylophilales bacterium HTCC2181</name>
    <dbReference type="NCBI Taxonomy" id="383631"/>
    <lineage>
        <taxon>Bacteria</taxon>
        <taxon>Pseudomonadati</taxon>
        <taxon>Pseudomonadota</taxon>
        <taxon>Betaproteobacteria</taxon>
        <taxon>Nitrosomonadales</taxon>
        <taxon>OM43 clade</taxon>
    </lineage>
</organism>
<dbReference type="InterPro" id="IPR024370">
    <property type="entry name" value="PBP_domain"/>
</dbReference>
<dbReference type="Pfam" id="PF12849">
    <property type="entry name" value="PBP_like_2"/>
    <property type="match status" value="1"/>
</dbReference>
<proteinExistence type="inferred from homology"/>
<dbReference type="SUPFAM" id="SSF53850">
    <property type="entry name" value="Periplasmic binding protein-like II"/>
    <property type="match status" value="1"/>
</dbReference>
<keyword evidence="7" id="KW-1185">Reference proteome</keyword>
<accession>A0P620</accession>
<dbReference type="InterPro" id="IPR050811">
    <property type="entry name" value="Phosphate_ABC_transporter"/>
</dbReference>
<gene>
    <name evidence="6" type="ORF">MB2181_02865</name>
</gene>
<name>A0P620_9PROT</name>
<evidence type="ECO:0000313" key="7">
    <source>
        <dbReference type="Proteomes" id="UP000054262"/>
    </source>
</evidence>
<feature type="signal peptide" evidence="4">
    <location>
        <begin position="1"/>
        <end position="27"/>
    </location>
</feature>
<keyword evidence="4" id="KW-0964">Secreted</keyword>
<comment type="subcellular location">
    <subcellularLocation>
        <location evidence="4">Periplasm</location>
    </subcellularLocation>
    <subcellularLocation>
        <location evidence="4">Secreted</location>
    </subcellularLocation>
</comment>
<dbReference type="Proteomes" id="UP000054262">
    <property type="component" value="Unassembled WGS sequence"/>
</dbReference>
<comment type="function">
    <text evidence="4">Involved in the system for phosphate transport across the cytoplasmic membrane.</text>
</comment>
<reference evidence="6 7" key="1">
    <citation type="submission" date="2006-11" db="EMBL/GenBank/DDBJ databases">
        <authorList>
            <person name="Giovannoni S."/>
            <person name="Vergin K."/>
            <person name="Ferriera S."/>
            <person name="Johnson J."/>
            <person name="Kravitz S."/>
            <person name="Beeson K."/>
            <person name="Sutton G."/>
            <person name="Rogers Y.-H."/>
            <person name="Friedman R."/>
            <person name="Frazier M."/>
            <person name="Venter J.C."/>
        </authorList>
    </citation>
    <scope>NUCLEOTIDE SEQUENCE [LARGE SCALE GENOMIC DNA]</scope>
    <source>
        <strain evidence="6 7">HTCC2181</strain>
    </source>
</reference>
<dbReference type="EMBL" id="AAUX01000001">
    <property type="protein sequence ID" value="EAV46980.1"/>
    <property type="molecule type" value="Genomic_DNA"/>
</dbReference>
<evidence type="ECO:0000256" key="4">
    <source>
        <dbReference type="RuleBase" id="RU367119"/>
    </source>
</evidence>
<evidence type="ECO:0000256" key="2">
    <source>
        <dbReference type="ARBA" id="ARBA00022448"/>
    </source>
</evidence>
<dbReference type="Gene3D" id="3.40.190.10">
    <property type="entry name" value="Periplasmic binding protein-like II"/>
    <property type="match status" value="2"/>
</dbReference>
<keyword evidence="3 4" id="KW-0732">Signal</keyword>
<dbReference type="PANTHER" id="PTHR30570:SF1">
    <property type="entry name" value="PHOSPHATE-BINDING PROTEIN PSTS"/>
    <property type="match status" value="1"/>
</dbReference>
<dbReference type="GO" id="GO:0005576">
    <property type="term" value="C:extracellular region"/>
    <property type="evidence" value="ECO:0007669"/>
    <property type="project" value="UniProtKB-SubCell"/>
</dbReference>
<dbReference type="PANTHER" id="PTHR30570">
    <property type="entry name" value="PERIPLASMIC PHOSPHATE BINDING COMPONENT OF PHOSPHATE ABC TRANSPORTER"/>
    <property type="match status" value="1"/>
</dbReference>
<comment type="caution">
    <text evidence="6">The sequence shown here is derived from an EMBL/GenBank/DDBJ whole genome shotgun (WGS) entry which is preliminary data.</text>
</comment>
<evidence type="ECO:0000256" key="3">
    <source>
        <dbReference type="ARBA" id="ARBA00022729"/>
    </source>
</evidence>
<evidence type="ECO:0000313" key="6">
    <source>
        <dbReference type="EMBL" id="EAV46980.1"/>
    </source>
</evidence>